<evidence type="ECO:0000313" key="2">
    <source>
        <dbReference type="Proteomes" id="UP001595846"/>
    </source>
</evidence>
<keyword evidence="2" id="KW-1185">Reference proteome</keyword>
<name>A0ABD5NM08_9EURY</name>
<dbReference type="Proteomes" id="UP001595846">
    <property type="component" value="Unassembled WGS sequence"/>
</dbReference>
<dbReference type="EMBL" id="JBHSAQ010000002">
    <property type="protein sequence ID" value="MFC3957614.1"/>
    <property type="molecule type" value="Genomic_DNA"/>
</dbReference>
<proteinExistence type="predicted"/>
<gene>
    <name evidence="1" type="ORF">ACFOUR_04400</name>
</gene>
<organism evidence="1 2">
    <name type="scientific">Halovivax cerinus</name>
    <dbReference type="NCBI Taxonomy" id="1487865"/>
    <lineage>
        <taxon>Archaea</taxon>
        <taxon>Methanobacteriati</taxon>
        <taxon>Methanobacteriota</taxon>
        <taxon>Stenosarchaea group</taxon>
        <taxon>Halobacteria</taxon>
        <taxon>Halobacteriales</taxon>
        <taxon>Natrialbaceae</taxon>
        <taxon>Halovivax</taxon>
    </lineage>
</organism>
<protein>
    <submittedName>
        <fullName evidence="1">Uncharacterized protein</fullName>
    </submittedName>
</protein>
<dbReference type="GeneID" id="73902983"/>
<dbReference type="AlphaFoldDB" id="A0ABD5NM08"/>
<reference evidence="1 2" key="1">
    <citation type="journal article" date="2019" name="Int. J. Syst. Evol. Microbiol.">
        <title>The Global Catalogue of Microorganisms (GCM) 10K type strain sequencing project: providing services to taxonomists for standard genome sequencing and annotation.</title>
        <authorList>
            <consortium name="The Broad Institute Genomics Platform"/>
            <consortium name="The Broad Institute Genome Sequencing Center for Infectious Disease"/>
            <person name="Wu L."/>
            <person name="Ma J."/>
        </authorList>
    </citation>
    <scope>NUCLEOTIDE SEQUENCE [LARGE SCALE GENOMIC DNA]</scope>
    <source>
        <strain evidence="1 2">IBRC-M 10256</strain>
    </source>
</reference>
<evidence type="ECO:0000313" key="1">
    <source>
        <dbReference type="EMBL" id="MFC3957614.1"/>
    </source>
</evidence>
<dbReference type="RefSeq" id="WP_256533840.1">
    <property type="nucleotide sequence ID" value="NZ_CP101824.1"/>
</dbReference>
<accession>A0ABD5NM08</accession>
<comment type="caution">
    <text evidence="1">The sequence shown here is derived from an EMBL/GenBank/DDBJ whole genome shotgun (WGS) entry which is preliminary data.</text>
</comment>
<sequence>MGRPVGSHRVERLLRRLRAQWTPDTCVETAVDGVPIFEEACVEEPLEQLPQGLQATVLEGDCCEGPVGPTPGYSVEWCDPDRPVTWIRQADLVESSGCCGACEPRWDPETCVETAADGVPIFEEECAGEPFEHLPQGMQATILEGDCCEAAAGPTPGYYVEWCDPNLPVSWIREADLVQSSDCCDTCEFEWDVDDCVRVRVDEPPIFDSACATEPVSVEARAVIVDRRCCEVDGELRPRYALEWCDATLPDGWVDGAVVVGSGRCCDCDLEFEPGRCVTTYGYSVSLYDEPCAETATQIPKRTKGVIREGTCCEINGDPWKGYYVEWCDPDLRNGWVADYAVLAADGCCDDP</sequence>